<evidence type="ECO:0000256" key="3">
    <source>
        <dbReference type="SAM" id="Phobius"/>
    </source>
</evidence>
<proteinExistence type="predicted"/>
<dbReference type="GeneTree" id="ENSGT00980000198790"/>
<keyword evidence="3" id="KW-1133">Transmembrane helix</keyword>
<dbReference type="Proteomes" id="UP000261380">
    <property type="component" value="Unplaced"/>
</dbReference>
<reference evidence="4" key="2">
    <citation type="submission" date="2025-09" db="UniProtKB">
        <authorList>
            <consortium name="Ensembl"/>
        </authorList>
    </citation>
    <scope>IDENTIFICATION</scope>
</reference>
<evidence type="ECO:0000256" key="1">
    <source>
        <dbReference type="SAM" id="Coils"/>
    </source>
</evidence>
<evidence type="ECO:0000313" key="5">
    <source>
        <dbReference type="Proteomes" id="UP000261380"/>
    </source>
</evidence>
<protein>
    <recommendedName>
        <fullName evidence="6">L1 transposable element RRM domain-containing protein</fullName>
    </recommendedName>
</protein>
<organism evidence="4 5">
    <name type="scientific">Xiphophorus couchianus</name>
    <name type="common">Monterrey platyfish</name>
    <dbReference type="NCBI Taxonomy" id="32473"/>
    <lineage>
        <taxon>Eukaryota</taxon>
        <taxon>Metazoa</taxon>
        <taxon>Chordata</taxon>
        <taxon>Craniata</taxon>
        <taxon>Vertebrata</taxon>
        <taxon>Euteleostomi</taxon>
        <taxon>Actinopterygii</taxon>
        <taxon>Neopterygii</taxon>
        <taxon>Teleostei</taxon>
        <taxon>Neoteleostei</taxon>
        <taxon>Acanthomorphata</taxon>
        <taxon>Ovalentaria</taxon>
        <taxon>Atherinomorphae</taxon>
        <taxon>Cyprinodontiformes</taxon>
        <taxon>Poeciliidae</taxon>
        <taxon>Poeciliinae</taxon>
        <taxon>Xiphophorus</taxon>
    </lineage>
</organism>
<accession>A0A3B5KWS4</accession>
<keyword evidence="1" id="KW-0175">Coiled coil</keyword>
<dbReference type="AlphaFoldDB" id="A0A3B5KWS4"/>
<keyword evidence="3" id="KW-0472">Membrane</keyword>
<keyword evidence="3" id="KW-0812">Transmembrane</keyword>
<dbReference type="Ensembl" id="ENSXCOT00000000024.1">
    <property type="protein sequence ID" value="ENSXCOP00000000024.1"/>
    <property type="gene ID" value="ENSXCOG00000000021.1"/>
</dbReference>
<dbReference type="PANTHER" id="PTHR11505">
    <property type="entry name" value="L1 TRANSPOSABLE ELEMENT-RELATED"/>
    <property type="match status" value="1"/>
</dbReference>
<feature type="coiled-coil region" evidence="1">
    <location>
        <begin position="164"/>
        <end position="198"/>
    </location>
</feature>
<feature type="transmembrane region" description="Helical" evidence="3">
    <location>
        <begin position="12"/>
        <end position="31"/>
    </location>
</feature>
<evidence type="ECO:0000313" key="4">
    <source>
        <dbReference type="Ensembl" id="ENSXCOP00000000024.1"/>
    </source>
</evidence>
<dbReference type="Gene3D" id="3.30.70.1820">
    <property type="entry name" value="L1 transposable element, RRM domain"/>
    <property type="match status" value="1"/>
</dbReference>
<feature type="region of interest" description="Disordered" evidence="2">
    <location>
        <begin position="39"/>
        <end position="90"/>
    </location>
</feature>
<evidence type="ECO:0000256" key="2">
    <source>
        <dbReference type="SAM" id="MobiDB-lite"/>
    </source>
</evidence>
<dbReference type="STRING" id="32473.ENSXCOP00000000024"/>
<sequence length="358" mass="40126">MIFFIIHKRSFFFFYKVYLGIFVHFACPLNLTTTLLQLKMPPKPKNTNNSTTTVARPGPPTASQPRPADTDPPRGSATWRPPSEESSTARNVYSPDFKAELLIALRAEMVDIFKTELETALTNNLTQIKSELHGVKTELSASIAAIRSEMDALRATVADMEGPLSSCTDDLVSLKSNLDRLSAQVLALDSKCEDLESRSRRNEIRIIGLPEERNPVSADTISTLLKDAFGLEKEPVVDRGHRSLQAKPKPGERPRPIMARLHYHADCADILRRARAQQRVKVGDSTISIFPDFTVQTAKARAAFNDVRRQLREVPDIRFGLLHPARLRITKGGVTREFYFTRGGDCLRENTQDEINLA</sequence>
<dbReference type="Gene3D" id="1.20.5.1700">
    <property type="match status" value="1"/>
</dbReference>
<keyword evidence="5" id="KW-1185">Reference proteome</keyword>
<name>A0A3B5KWS4_9TELE</name>
<dbReference type="InterPro" id="IPR004244">
    <property type="entry name" value="Transposase_22"/>
</dbReference>
<evidence type="ECO:0008006" key="6">
    <source>
        <dbReference type="Google" id="ProtNLM"/>
    </source>
</evidence>
<reference evidence="4" key="1">
    <citation type="submission" date="2025-08" db="UniProtKB">
        <authorList>
            <consortium name="Ensembl"/>
        </authorList>
    </citation>
    <scope>IDENTIFICATION</scope>
</reference>